<comment type="caution">
    <text evidence="1">The sequence shown here is derived from an EMBL/GenBank/DDBJ whole genome shotgun (WGS) entry which is preliminary data.</text>
</comment>
<sequence length="111" mass="12728">LSHGYVYFAPRISRHPVSSSLESWDNASNTPTAPSQLVIFSRWTSRFQLLKTLVPRLLRVTIFRETRSAKNSLKVRRQRDSHWNQITPSTTALTITSSLPHLRNSCRSLHG</sequence>
<organism evidence="1 2">
    <name type="scientific">Ancylostoma caninum</name>
    <name type="common">Dog hookworm</name>
    <dbReference type="NCBI Taxonomy" id="29170"/>
    <lineage>
        <taxon>Eukaryota</taxon>
        <taxon>Metazoa</taxon>
        <taxon>Ecdysozoa</taxon>
        <taxon>Nematoda</taxon>
        <taxon>Chromadorea</taxon>
        <taxon>Rhabditida</taxon>
        <taxon>Rhabditina</taxon>
        <taxon>Rhabditomorpha</taxon>
        <taxon>Strongyloidea</taxon>
        <taxon>Ancylostomatidae</taxon>
        <taxon>Ancylostomatinae</taxon>
        <taxon>Ancylostoma</taxon>
    </lineage>
</organism>
<evidence type="ECO:0000313" key="1">
    <source>
        <dbReference type="EMBL" id="RCN42748.1"/>
    </source>
</evidence>
<reference evidence="1 2" key="1">
    <citation type="submission" date="2014-10" db="EMBL/GenBank/DDBJ databases">
        <title>Draft genome of the hookworm Ancylostoma caninum.</title>
        <authorList>
            <person name="Mitreva M."/>
        </authorList>
    </citation>
    <scope>NUCLEOTIDE SEQUENCE [LARGE SCALE GENOMIC DNA]</scope>
    <source>
        <strain evidence="1 2">Baltimore</strain>
    </source>
</reference>
<proteinExistence type="predicted"/>
<dbReference type="Proteomes" id="UP000252519">
    <property type="component" value="Unassembled WGS sequence"/>
</dbReference>
<dbReference type="AlphaFoldDB" id="A0A368GGF2"/>
<protein>
    <submittedName>
        <fullName evidence="1">Uncharacterized protein</fullName>
    </submittedName>
</protein>
<keyword evidence="2" id="KW-1185">Reference proteome</keyword>
<dbReference type="EMBL" id="JOJR01000181">
    <property type="protein sequence ID" value="RCN42748.1"/>
    <property type="molecule type" value="Genomic_DNA"/>
</dbReference>
<evidence type="ECO:0000313" key="2">
    <source>
        <dbReference type="Proteomes" id="UP000252519"/>
    </source>
</evidence>
<feature type="non-terminal residue" evidence="1">
    <location>
        <position position="1"/>
    </location>
</feature>
<name>A0A368GGF2_ANCCA</name>
<gene>
    <name evidence="1" type="ORF">ANCCAN_11296</name>
</gene>
<accession>A0A368GGF2</accession>